<name>A0ABX7N944_9BACT</name>
<protein>
    <recommendedName>
        <fullName evidence="5">PEGA domain-containing protein</fullName>
    </recommendedName>
</protein>
<evidence type="ECO:0000313" key="4">
    <source>
        <dbReference type="Proteomes" id="UP000663090"/>
    </source>
</evidence>
<dbReference type="Proteomes" id="UP000663090">
    <property type="component" value="Chromosome"/>
</dbReference>
<evidence type="ECO:0000313" key="3">
    <source>
        <dbReference type="EMBL" id="QSQ14904.1"/>
    </source>
</evidence>
<keyword evidence="4" id="KW-1185">Reference proteome</keyword>
<dbReference type="RefSeq" id="WP_206716654.1">
    <property type="nucleotide sequence ID" value="NZ_CP071091.1"/>
</dbReference>
<sequence>MSTSQRHVSRVPVLAAVVVALWACGASAQRVDAPLEVGGNRPWAVGVSRARQQQAQAYFYEGNERLRESVFVDAARSYKRALEQWNHPAIHYNLALTLMNLDQPIEVYKHLQQAMSHGPEPLDSGRYEHARAYKALLEKQLAWVDVRCDEQGAIVTLNGQPLFTAPGRYQGLIRPGLHSIIAFKDGFLPTEKRQPLMPGEKTELKLELYTEDEVIRYNRRWPAWMPWTMLGAGLAAASGGGVLHWKSRESFQDFDSRIEPTGTQLTEELSSLRRQGSSFRTGAIIGYSAGGAAVVTGAVLLYLNRERAYRLNVEDSAPSVVVAPAVGATSHGIVGTVRF</sequence>
<accession>A0ABX7N944</accession>
<reference evidence="3 4" key="1">
    <citation type="submission" date="2021-02" db="EMBL/GenBank/DDBJ databases">
        <title>De Novo genome assembly of isolated myxobacteria.</title>
        <authorList>
            <person name="Stevens D.C."/>
        </authorList>
    </citation>
    <scope>NUCLEOTIDE SEQUENCE [LARGE SCALE GENOMIC DNA]</scope>
    <source>
        <strain evidence="3 4">SCHIC003</strain>
    </source>
</reference>
<keyword evidence="1" id="KW-0472">Membrane</keyword>
<dbReference type="EMBL" id="CP071091">
    <property type="protein sequence ID" value="QSQ14904.1"/>
    <property type="molecule type" value="Genomic_DNA"/>
</dbReference>
<feature type="chain" id="PRO_5047467066" description="PEGA domain-containing protein" evidence="2">
    <location>
        <begin position="29"/>
        <end position="339"/>
    </location>
</feature>
<gene>
    <name evidence="3" type="ORF">JY572_02125</name>
</gene>
<feature type="transmembrane region" description="Helical" evidence="1">
    <location>
        <begin position="284"/>
        <end position="303"/>
    </location>
</feature>
<keyword evidence="1" id="KW-1133">Transmembrane helix</keyword>
<feature type="signal peptide" evidence="2">
    <location>
        <begin position="1"/>
        <end position="28"/>
    </location>
</feature>
<dbReference type="Gene3D" id="1.25.40.10">
    <property type="entry name" value="Tetratricopeptide repeat domain"/>
    <property type="match status" value="1"/>
</dbReference>
<organism evidence="3 4">
    <name type="scientific">Myxococcus landrumensis</name>
    <dbReference type="NCBI Taxonomy" id="2813577"/>
    <lineage>
        <taxon>Bacteria</taxon>
        <taxon>Pseudomonadati</taxon>
        <taxon>Myxococcota</taxon>
        <taxon>Myxococcia</taxon>
        <taxon>Myxococcales</taxon>
        <taxon>Cystobacterineae</taxon>
        <taxon>Myxococcaceae</taxon>
        <taxon>Myxococcus</taxon>
    </lineage>
</organism>
<evidence type="ECO:0000256" key="1">
    <source>
        <dbReference type="SAM" id="Phobius"/>
    </source>
</evidence>
<dbReference type="SUPFAM" id="SSF48452">
    <property type="entry name" value="TPR-like"/>
    <property type="match status" value="1"/>
</dbReference>
<proteinExistence type="predicted"/>
<keyword evidence="1" id="KW-0812">Transmembrane</keyword>
<dbReference type="InterPro" id="IPR011990">
    <property type="entry name" value="TPR-like_helical_dom_sf"/>
</dbReference>
<evidence type="ECO:0000256" key="2">
    <source>
        <dbReference type="SAM" id="SignalP"/>
    </source>
</evidence>
<keyword evidence="2" id="KW-0732">Signal</keyword>
<evidence type="ECO:0008006" key="5">
    <source>
        <dbReference type="Google" id="ProtNLM"/>
    </source>
</evidence>